<evidence type="ECO:0000313" key="4">
    <source>
        <dbReference type="Proteomes" id="UP000663860"/>
    </source>
</evidence>
<gene>
    <name evidence="3" type="ORF">IZO911_LOCUS30185</name>
</gene>
<comment type="caution">
    <text evidence="3">The sequence shown here is derived from an EMBL/GenBank/DDBJ whole genome shotgun (WGS) entry which is preliminary data.</text>
</comment>
<organism evidence="3 4">
    <name type="scientific">Adineta steineri</name>
    <dbReference type="NCBI Taxonomy" id="433720"/>
    <lineage>
        <taxon>Eukaryota</taxon>
        <taxon>Metazoa</taxon>
        <taxon>Spiralia</taxon>
        <taxon>Gnathifera</taxon>
        <taxon>Rotifera</taxon>
        <taxon>Eurotatoria</taxon>
        <taxon>Bdelloidea</taxon>
        <taxon>Adinetida</taxon>
        <taxon>Adinetidae</taxon>
        <taxon>Adineta</taxon>
    </lineage>
</organism>
<evidence type="ECO:0000256" key="1">
    <source>
        <dbReference type="SAM" id="Coils"/>
    </source>
</evidence>
<accession>A0A814YIZ2</accession>
<name>A0A814YIZ2_9BILA</name>
<keyword evidence="1" id="KW-0175">Coiled coil</keyword>
<reference evidence="3" key="1">
    <citation type="submission" date="2021-02" db="EMBL/GenBank/DDBJ databases">
        <authorList>
            <person name="Nowell W R."/>
        </authorList>
    </citation>
    <scope>NUCLEOTIDE SEQUENCE</scope>
</reference>
<dbReference type="AlphaFoldDB" id="A0A814YIZ2"/>
<dbReference type="Proteomes" id="UP000663860">
    <property type="component" value="Unassembled WGS sequence"/>
</dbReference>
<evidence type="ECO:0000313" key="3">
    <source>
        <dbReference type="EMBL" id="CAF1229721.1"/>
    </source>
</evidence>
<protein>
    <submittedName>
        <fullName evidence="3">Uncharacterized protein</fullName>
    </submittedName>
</protein>
<feature type="coiled-coil region" evidence="1">
    <location>
        <begin position="81"/>
        <end position="108"/>
    </location>
</feature>
<feature type="region of interest" description="Disordered" evidence="2">
    <location>
        <begin position="1"/>
        <end position="20"/>
    </location>
</feature>
<proteinExistence type="predicted"/>
<evidence type="ECO:0000256" key="2">
    <source>
        <dbReference type="SAM" id="MobiDB-lite"/>
    </source>
</evidence>
<feature type="compositionally biased region" description="Polar residues" evidence="2">
    <location>
        <begin position="1"/>
        <end position="11"/>
    </location>
</feature>
<dbReference type="EMBL" id="CAJNOE010000466">
    <property type="protein sequence ID" value="CAF1229721.1"/>
    <property type="molecule type" value="Genomic_DNA"/>
</dbReference>
<sequence>MTGSVRTSTGTFDGGGGGGNSIVEQTTDIINRFRNSLIRSRKERLLDEDVQATENIVKQLHFSELIAKETLGKLIFQGDSMQRSYNLINRLEKEIKDIADDLNEVNGGKCCGACANGTCFGFTCFGCLNKKPKKRKQKTPKKLKIIPENQIRWSSTSEREEMITRTRALARNRREHPDFLQTINQLNNIQNKQIEINEKNQNQLRDYLLQHHSLSYGYIDQPERLFNEINMATNFTQLNLYLDNLLKMTEIMTNEVNKHNIVITKIETQAMQSGDLLTDYTLLGHHILGSSPTQHQTLTNINTMTPNLNPLTMANGQKVLLNAVL</sequence>